<dbReference type="STRING" id="1244869.H261_14960"/>
<dbReference type="RefSeq" id="WP_008619025.1">
    <property type="nucleotide sequence ID" value="NZ_AONQ01000042.1"/>
</dbReference>
<gene>
    <name evidence="8" type="ORF">H261_14960</name>
</gene>
<dbReference type="GO" id="GO:0005829">
    <property type="term" value="C:cytosol"/>
    <property type="evidence" value="ECO:0007669"/>
    <property type="project" value="TreeGrafter"/>
</dbReference>
<dbReference type="GO" id="GO:0000271">
    <property type="term" value="P:polysaccharide biosynthetic process"/>
    <property type="evidence" value="ECO:0007669"/>
    <property type="project" value="TreeGrafter"/>
</dbReference>
<organism evidence="8 9">
    <name type="scientific">Paramagnetospirillum caucaseum</name>
    <dbReference type="NCBI Taxonomy" id="1244869"/>
    <lineage>
        <taxon>Bacteria</taxon>
        <taxon>Pseudomonadati</taxon>
        <taxon>Pseudomonadota</taxon>
        <taxon>Alphaproteobacteria</taxon>
        <taxon>Rhodospirillales</taxon>
        <taxon>Magnetospirillaceae</taxon>
        <taxon>Paramagnetospirillum</taxon>
    </lineage>
</organism>
<keyword evidence="9" id="KW-1185">Reference proteome</keyword>
<dbReference type="Proteomes" id="UP000011744">
    <property type="component" value="Unassembled WGS sequence"/>
</dbReference>
<evidence type="ECO:0000256" key="5">
    <source>
        <dbReference type="PIRSR" id="PIRSR600888-1"/>
    </source>
</evidence>
<dbReference type="PANTHER" id="PTHR21047:SF2">
    <property type="entry name" value="THYMIDINE DIPHOSPHO-4-KETO-RHAMNOSE 3,5-EPIMERASE"/>
    <property type="match status" value="1"/>
</dbReference>
<evidence type="ECO:0000313" key="8">
    <source>
        <dbReference type="EMBL" id="EME69115.1"/>
    </source>
</evidence>
<dbReference type="EMBL" id="AONQ01000042">
    <property type="protein sequence ID" value="EME69115.1"/>
    <property type="molecule type" value="Genomic_DNA"/>
</dbReference>
<dbReference type="OrthoDB" id="9800680at2"/>
<evidence type="ECO:0000256" key="2">
    <source>
        <dbReference type="ARBA" id="ARBA00001997"/>
    </source>
</evidence>
<evidence type="ECO:0000256" key="7">
    <source>
        <dbReference type="RuleBase" id="RU364069"/>
    </source>
</evidence>
<evidence type="ECO:0000256" key="6">
    <source>
        <dbReference type="PIRSR" id="PIRSR600888-3"/>
    </source>
</evidence>
<dbReference type="SUPFAM" id="SSF51182">
    <property type="entry name" value="RmlC-like cupins"/>
    <property type="match status" value="1"/>
</dbReference>
<dbReference type="UniPathway" id="UPA00124"/>
<dbReference type="PANTHER" id="PTHR21047">
    <property type="entry name" value="DTDP-6-DEOXY-D-GLUCOSE-3,5 EPIMERASE"/>
    <property type="match status" value="1"/>
</dbReference>
<proteinExistence type="inferred from homology"/>
<comment type="similarity">
    <text evidence="7">Belongs to the dTDP-4-dehydrorhamnose 3,5-epimerase family.</text>
</comment>
<feature type="active site" description="Proton donor" evidence="5">
    <location>
        <position position="132"/>
    </location>
</feature>
<dbReference type="eggNOG" id="COG1898">
    <property type="taxonomic scope" value="Bacteria"/>
</dbReference>
<keyword evidence="7" id="KW-0413">Isomerase</keyword>
<dbReference type="Gene3D" id="2.60.120.10">
    <property type="entry name" value="Jelly Rolls"/>
    <property type="match status" value="1"/>
</dbReference>
<feature type="active site" description="Proton acceptor" evidence="5">
    <location>
        <position position="62"/>
    </location>
</feature>
<feature type="site" description="Participates in a stacking interaction with the thymidine ring of dTDP-4-oxo-6-deoxyglucose" evidence="6">
    <location>
        <position position="138"/>
    </location>
</feature>
<dbReference type="Pfam" id="PF00908">
    <property type="entry name" value="dTDP_sugar_isom"/>
    <property type="match status" value="1"/>
</dbReference>
<comment type="subunit">
    <text evidence="7">Homodimer.</text>
</comment>
<reference evidence="8 9" key="1">
    <citation type="journal article" date="2014" name="Genome Announc.">
        <title>Draft Genome Sequence of Magnetospirillum sp. Strain SO-1, a Freshwater Magnetotactic Bacterium Isolated from the Ol'khovka River, Russia.</title>
        <authorList>
            <person name="Grouzdev D.S."/>
            <person name="Dziuba M.V."/>
            <person name="Sukhacheva M.S."/>
            <person name="Mardanov A.V."/>
            <person name="Beletskiy A.V."/>
            <person name="Kuznetsov B.B."/>
            <person name="Skryabin K.G."/>
        </authorList>
    </citation>
    <scope>NUCLEOTIDE SEQUENCE [LARGE SCALE GENOMIC DNA]</scope>
    <source>
        <strain evidence="8 9">SO-1</strain>
    </source>
</reference>
<name>M2Z426_9PROT</name>
<comment type="catalytic activity">
    <reaction evidence="1 7">
        <text>dTDP-4-dehydro-6-deoxy-alpha-D-glucose = dTDP-4-dehydro-beta-L-rhamnose</text>
        <dbReference type="Rhea" id="RHEA:16969"/>
        <dbReference type="ChEBI" id="CHEBI:57649"/>
        <dbReference type="ChEBI" id="CHEBI:62830"/>
        <dbReference type="EC" id="5.1.3.13"/>
    </reaction>
</comment>
<evidence type="ECO:0000313" key="9">
    <source>
        <dbReference type="Proteomes" id="UP000011744"/>
    </source>
</evidence>
<dbReference type="NCBIfam" id="TIGR01221">
    <property type="entry name" value="rmlC"/>
    <property type="match status" value="1"/>
</dbReference>
<dbReference type="InterPro" id="IPR014710">
    <property type="entry name" value="RmlC-like_jellyroll"/>
</dbReference>
<evidence type="ECO:0000256" key="1">
    <source>
        <dbReference type="ARBA" id="ARBA00001298"/>
    </source>
</evidence>
<dbReference type="InterPro" id="IPR000888">
    <property type="entry name" value="RmlC-like"/>
</dbReference>
<comment type="pathway">
    <text evidence="7">Carbohydrate biosynthesis; dTDP-L-rhamnose biosynthesis.</text>
</comment>
<evidence type="ECO:0000256" key="4">
    <source>
        <dbReference type="ARBA" id="ARBA00019595"/>
    </source>
</evidence>
<evidence type="ECO:0000256" key="3">
    <source>
        <dbReference type="ARBA" id="ARBA00012098"/>
    </source>
</evidence>
<dbReference type="EC" id="5.1.3.13" evidence="3 7"/>
<accession>M2Z426</accession>
<dbReference type="InterPro" id="IPR011051">
    <property type="entry name" value="RmlC_Cupin_sf"/>
</dbReference>
<comment type="caution">
    <text evidence="8">The sequence shown here is derived from an EMBL/GenBank/DDBJ whole genome shotgun (WGS) entry which is preliminary data.</text>
</comment>
<comment type="function">
    <text evidence="2 7">Catalyzes the epimerization of the C3' and C5'positions of dTDP-6-deoxy-D-xylo-4-hexulose, forming dTDP-6-deoxy-L-lyxo-4-hexulose.</text>
</comment>
<dbReference type="GO" id="GO:0008830">
    <property type="term" value="F:dTDP-4-dehydrorhamnose 3,5-epimerase activity"/>
    <property type="evidence" value="ECO:0007669"/>
    <property type="project" value="UniProtKB-UniRule"/>
</dbReference>
<dbReference type="CDD" id="cd00438">
    <property type="entry name" value="cupin_RmlC"/>
    <property type="match status" value="1"/>
</dbReference>
<protein>
    <recommendedName>
        <fullName evidence="4 7">dTDP-4-dehydrorhamnose 3,5-epimerase</fullName>
        <ecNumber evidence="3 7">5.1.3.13</ecNumber>
    </recommendedName>
    <alternativeName>
        <fullName evidence="7">Thymidine diphospho-4-keto-rhamnose 3,5-epimerase</fullName>
    </alternativeName>
</protein>
<sequence>MQVEATAIPDVKLVRLIAHGDERGLFAEVWDKAKFADQGIREEWVLQGLSRQNRAGTIRALHFQTPPQAQAKLVRVARGRALDVAVDLRVGSPTYGRHVAVELSAEGWEALYIPVGFAHGFCALEDGTELNYLLSAPYSPECNHLGLLWNDPNLGIPWPVAESEAILAPRDRTFPRLKDLPEVFRYQGAGP</sequence>
<dbReference type="GO" id="GO:0019305">
    <property type="term" value="P:dTDP-rhamnose biosynthetic process"/>
    <property type="evidence" value="ECO:0007669"/>
    <property type="project" value="UniProtKB-UniRule"/>
</dbReference>
<dbReference type="AlphaFoldDB" id="M2Z426"/>
<dbReference type="PATRIC" id="fig|1244869.3.peg.3009"/>